<gene>
    <name evidence="8" type="ORF">FD02_GL001812</name>
</gene>
<evidence type="ECO:0000256" key="4">
    <source>
        <dbReference type="ARBA" id="ARBA00022679"/>
    </source>
</evidence>
<accession>A0A0R1K1E2</accession>
<dbReference type="AlphaFoldDB" id="A0A0R1K1E2"/>
<evidence type="ECO:0000256" key="2">
    <source>
        <dbReference type="ARBA" id="ARBA00022553"/>
    </source>
</evidence>
<sequence>MRRMQQAAPANITVTATAAATAGEVAKELAPGLVMLGPQVRFMIDQLRHQVTAPLVILDTQAFMQMDGSALMAQAMAALAPAPPSPPHA</sequence>
<dbReference type="InterPro" id="IPR036095">
    <property type="entry name" value="PTS_EIIB-like_sf"/>
</dbReference>
<keyword evidence="3" id="KW-0762">Sugar transport</keyword>
<organism evidence="8 9">
    <name type="scientific">Lacticaseibacillus nasuensis JCM 17158</name>
    <dbReference type="NCBI Taxonomy" id="1291734"/>
    <lineage>
        <taxon>Bacteria</taxon>
        <taxon>Bacillati</taxon>
        <taxon>Bacillota</taxon>
        <taxon>Bacilli</taxon>
        <taxon>Lactobacillales</taxon>
        <taxon>Lactobacillaceae</taxon>
        <taxon>Lacticaseibacillus</taxon>
    </lineage>
</organism>
<feature type="domain" description="PTS EIIB type-3" evidence="7">
    <location>
        <begin position="1"/>
        <end position="85"/>
    </location>
</feature>
<reference evidence="8 9" key="1">
    <citation type="journal article" date="2015" name="Genome Announc.">
        <title>Expanding the biotechnology potential of lactobacilli through comparative genomics of 213 strains and associated genera.</title>
        <authorList>
            <person name="Sun Z."/>
            <person name="Harris H.M."/>
            <person name="McCann A."/>
            <person name="Guo C."/>
            <person name="Argimon S."/>
            <person name="Zhang W."/>
            <person name="Yang X."/>
            <person name="Jeffery I.B."/>
            <person name="Cooney J.C."/>
            <person name="Kagawa T.F."/>
            <person name="Liu W."/>
            <person name="Song Y."/>
            <person name="Salvetti E."/>
            <person name="Wrobel A."/>
            <person name="Rasinkangas P."/>
            <person name="Parkhill J."/>
            <person name="Rea M.C."/>
            <person name="O'Sullivan O."/>
            <person name="Ritari J."/>
            <person name="Douillard F.P."/>
            <person name="Paul Ross R."/>
            <person name="Yang R."/>
            <person name="Briner A.E."/>
            <person name="Felis G.E."/>
            <person name="de Vos W.M."/>
            <person name="Barrangou R."/>
            <person name="Klaenhammer T.R."/>
            <person name="Caufield P.W."/>
            <person name="Cui Y."/>
            <person name="Zhang H."/>
            <person name="O'Toole P.W."/>
        </authorList>
    </citation>
    <scope>NUCLEOTIDE SEQUENCE [LARGE SCALE GENOMIC DNA]</scope>
    <source>
        <strain evidence="8 9">JCM 17158</strain>
    </source>
</reference>
<evidence type="ECO:0000256" key="3">
    <source>
        <dbReference type="ARBA" id="ARBA00022597"/>
    </source>
</evidence>
<comment type="caution">
    <text evidence="8">The sequence shown here is derived from an EMBL/GenBank/DDBJ whole genome shotgun (WGS) entry which is preliminary data.</text>
</comment>
<dbReference type="InterPro" id="IPR013012">
    <property type="entry name" value="PTS_EIIB_3"/>
</dbReference>
<keyword evidence="1" id="KW-0813">Transport</keyword>
<keyword evidence="4" id="KW-0808">Transferase</keyword>
<dbReference type="STRING" id="1291734.FD02_GL001812"/>
<protein>
    <recommendedName>
        <fullName evidence="7">PTS EIIB type-3 domain-containing protein</fullName>
    </recommendedName>
</protein>
<proteinExistence type="predicted"/>
<keyword evidence="5" id="KW-0598">Phosphotransferase system</keyword>
<evidence type="ECO:0000256" key="1">
    <source>
        <dbReference type="ARBA" id="ARBA00022448"/>
    </source>
</evidence>
<name>A0A0R1K1E2_9LACO</name>
<dbReference type="PATRIC" id="fig|1291734.4.peg.1861"/>
<dbReference type="GO" id="GO:0008982">
    <property type="term" value="F:protein-N(PI)-phosphohistidine-sugar phosphotransferase activity"/>
    <property type="evidence" value="ECO:0007669"/>
    <property type="project" value="InterPro"/>
</dbReference>
<dbReference type="SUPFAM" id="SSF52794">
    <property type="entry name" value="PTS system IIB component-like"/>
    <property type="match status" value="1"/>
</dbReference>
<dbReference type="Gene3D" id="3.40.50.2300">
    <property type="match status" value="1"/>
</dbReference>
<dbReference type="GO" id="GO:0009401">
    <property type="term" value="P:phosphoenolpyruvate-dependent sugar phosphotransferase system"/>
    <property type="evidence" value="ECO:0007669"/>
    <property type="project" value="UniProtKB-KW"/>
</dbReference>
<evidence type="ECO:0000256" key="5">
    <source>
        <dbReference type="ARBA" id="ARBA00022683"/>
    </source>
</evidence>
<dbReference type="EMBL" id="AZDJ01000003">
    <property type="protein sequence ID" value="KRK73978.1"/>
    <property type="molecule type" value="Genomic_DNA"/>
</dbReference>
<evidence type="ECO:0000259" key="7">
    <source>
        <dbReference type="PROSITE" id="PS51100"/>
    </source>
</evidence>
<dbReference type="PROSITE" id="PS51100">
    <property type="entry name" value="PTS_EIIB_TYPE_3"/>
    <property type="match status" value="1"/>
</dbReference>
<dbReference type="Proteomes" id="UP000051804">
    <property type="component" value="Unassembled WGS sequence"/>
</dbReference>
<keyword evidence="9" id="KW-1185">Reference proteome</keyword>
<evidence type="ECO:0000313" key="8">
    <source>
        <dbReference type="EMBL" id="KRK73978.1"/>
    </source>
</evidence>
<keyword evidence="2" id="KW-0597">Phosphoprotein</keyword>
<evidence type="ECO:0000256" key="6">
    <source>
        <dbReference type="PROSITE-ProRule" id="PRU00423"/>
    </source>
</evidence>
<comment type="caution">
    <text evidence="6">Lacks conserved residue(s) required for the propagation of feature annotation.</text>
</comment>
<evidence type="ECO:0000313" key="9">
    <source>
        <dbReference type="Proteomes" id="UP000051804"/>
    </source>
</evidence>